<name>A0AAE9VT98_9GAMM</name>
<reference evidence="3 4" key="1">
    <citation type="submission" date="2022-12" db="EMBL/GenBank/DDBJ databases">
        <title>Coexistence and Characterization of a Novel Tigecycline Resistance gene tet(X) variant and blaNDM-1 in a Pseudomonas caeni Isolate of Chicken Origin.</title>
        <authorList>
            <person name="Lu X."/>
            <person name="Zhang L."/>
            <person name="Li R."/>
            <person name="Wang Z."/>
        </authorList>
    </citation>
    <scope>NUCLEOTIDE SEQUENCE [LARGE SCALE GENOMIC DNA]</scope>
    <source>
        <strain evidence="3 4">CE14</strain>
    </source>
</reference>
<sequence>MQVPALRSLLFCCAVVSPIINATTLEQSLSESERLSQTAQSSQKRIEQLDDASQAMLEEYITTVAKAKALEGYNEQVSELIAAQHQELQSYQQQLEQLQETEAAVMPQMRRMVEVLAEFIAADVPFLPVERADRLSALQALLPRADVSMAEKYRRILEAYQIESDYGYSLEAWRGELGVDEAQRSVEFLRVGRVMLYYQTPDGHESGYWNAQAQQWETLDNSVRRPLQKAIAIARQQKTADWLELPVKTLVLEVQP</sequence>
<evidence type="ECO:0000256" key="1">
    <source>
        <dbReference type="SAM" id="Coils"/>
    </source>
</evidence>
<evidence type="ECO:0000313" key="4">
    <source>
        <dbReference type="Proteomes" id="UP001212189"/>
    </source>
</evidence>
<dbReference type="KEGG" id="dce:O6P33_09350"/>
<feature type="coiled-coil region" evidence="1">
    <location>
        <begin position="32"/>
        <end position="101"/>
    </location>
</feature>
<gene>
    <name evidence="3" type="ORF">O6P33_09350</name>
</gene>
<dbReference type="RefSeq" id="WP_269817515.1">
    <property type="nucleotide sequence ID" value="NZ_CP114976.1"/>
</dbReference>
<organism evidence="3 4">
    <name type="scientific">Denitrificimonas caeni</name>
    <dbReference type="NCBI Taxonomy" id="521720"/>
    <lineage>
        <taxon>Bacteria</taxon>
        <taxon>Pseudomonadati</taxon>
        <taxon>Pseudomonadota</taxon>
        <taxon>Gammaproteobacteria</taxon>
        <taxon>Pseudomonadales</taxon>
        <taxon>Pseudomonadaceae</taxon>
        <taxon>Denitrificimonas</taxon>
    </lineage>
</organism>
<keyword evidence="1" id="KW-0175">Coiled coil</keyword>
<protein>
    <submittedName>
        <fullName evidence="3">DUF3450 domain-containing protein</fullName>
    </submittedName>
</protein>
<evidence type="ECO:0000313" key="3">
    <source>
        <dbReference type="EMBL" id="WBE24571.1"/>
    </source>
</evidence>
<dbReference type="EMBL" id="CP114976">
    <property type="protein sequence ID" value="WBE24571.1"/>
    <property type="molecule type" value="Genomic_DNA"/>
</dbReference>
<evidence type="ECO:0000256" key="2">
    <source>
        <dbReference type="SAM" id="SignalP"/>
    </source>
</evidence>
<feature type="signal peptide" evidence="2">
    <location>
        <begin position="1"/>
        <end position="22"/>
    </location>
</feature>
<accession>A0AAE9VT98</accession>
<proteinExistence type="predicted"/>
<dbReference type="Pfam" id="PF11932">
    <property type="entry name" value="DUF3450"/>
    <property type="match status" value="1"/>
</dbReference>
<dbReference type="Proteomes" id="UP001212189">
    <property type="component" value="Chromosome"/>
</dbReference>
<dbReference type="AlphaFoldDB" id="A0AAE9VT98"/>
<dbReference type="InterPro" id="IPR016866">
    <property type="entry name" value="UCP028069"/>
</dbReference>
<dbReference type="PIRSF" id="PIRSF028069">
    <property type="entry name" value="UCP028069"/>
    <property type="match status" value="1"/>
</dbReference>
<feature type="chain" id="PRO_5041933981" evidence="2">
    <location>
        <begin position="23"/>
        <end position="256"/>
    </location>
</feature>
<keyword evidence="2" id="KW-0732">Signal</keyword>
<keyword evidence="4" id="KW-1185">Reference proteome</keyword>